<evidence type="ECO:0000313" key="1">
    <source>
        <dbReference type="EMBL" id="RKP44898.1"/>
    </source>
</evidence>
<reference evidence="1 2" key="1">
    <citation type="submission" date="2018-10" db="EMBL/GenBank/DDBJ databases">
        <title>Paraburkholderia sp. 7MK8-2, isolated from soil.</title>
        <authorList>
            <person name="Gao Z.-H."/>
            <person name="Qiu L.-H."/>
        </authorList>
    </citation>
    <scope>NUCLEOTIDE SEQUENCE [LARGE SCALE GENOMIC DNA]</scope>
    <source>
        <strain evidence="1 2">7MK8-2</strain>
    </source>
</reference>
<evidence type="ECO:0000313" key="2">
    <source>
        <dbReference type="Proteomes" id="UP000280434"/>
    </source>
</evidence>
<protein>
    <submittedName>
        <fullName evidence="1">Type II toxin-antitoxin system RelE/ParE family toxin</fullName>
    </submittedName>
</protein>
<sequence length="94" mass="11040">MAIHNFVDRETALIWAGQRSRRLPADIQQVARRKLRMLNNAHELADLKIPPANRLEALKGDRAGQYSIRINDQWRVCFRWDDGHAHDVQIVDYH</sequence>
<dbReference type="InterPro" id="IPR007711">
    <property type="entry name" value="HigB-1"/>
</dbReference>
<dbReference type="InterPro" id="IPR035093">
    <property type="entry name" value="RelE/ParE_toxin_dom_sf"/>
</dbReference>
<name>A0A494X2F6_9BURK</name>
<dbReference type="OrthoDB" id="9801102at2"/>
<accession>A0A494X2F6</accession>
<dbReference type="AlphaFoldDB" id="A0A494X2F6"/>
<dbReference type="Pfam" id="PF05015">
    <property type="entry name" value="HigB-like_toxin"/>
    <property type="match status" value="1"/>
</dbReference>
<keyword evidence="2" id="KW-1185">Reference proteome</keyword>
<gene>
    <name evidence="1" type="ORF">D7S89_21355</name>
</gene>
<dbReference type="RefSeq" id="WP_121280852.1">
    <property type="nucleotide sequence ID" value="NZ_RBZV01000011.1"/>
</dbReference>
<organism evidence="1 2">
    <name type="scientific">Trinickia fusca</name>
    <dbReference type="NCBI Taxonomy" id="2419777"/>
    <lineage>
        <taxon>Bacteria</taxon>
        <taxon>Pseudomonadati</taxon>
        <taxon>Pseudomonadota</taxon>
        <taxon>Betaproteobacteria</taxon>
        <taxon>Burkholderiales</taxon>
        <taxon>Burkholderiaceae</taxon>
        <taxon>Trinickia</taxon>
    </lineage>
</organism>
<dbReference type="EMBL" id="RBZV01000011">
    <property type="protein sequence ID" value="RKP44898.1"/>
    <property type="molecule type" value="Genomic_DNA"/>
</dbReference>
<dbReference type="PANTHER" id="PTHR40266:SF2">
    <property type="entry name" value="TOXIN HIGB-1"/>
    <property type="match status" value="1"/>
</dbReference>
<comment type="caution">
    <text evidence="1">The sequence shown here is derived from an EMBL/GenBank/DDBJ whole genome shotgun (WGS) entry which is preliminary data.</text>
</comment>
<dbReference type="PANTHER" id="PTHR40266">
    <property type="entry name" value="TOXIN HIGB-1"/>
    <property type="match status" value="1"/>
</dbReference>
<proteinExistence type="predicted"/>
<dbReference type="Proteomes" id="UP000280434">
    <property type="component" value="Unassembled WGS sequence"/>
</dbReference>
<dbReference type="SUPFAM" id="SSF143011">
    <property type="entry name" value="RelE-like"/>
    <property type="match status" value="1"/>
</dbReference>
<dbReference type="Gene3D" id="3.30.2310.20">
    <property type="entry name" value="RelE-like"/>
    <property type="match status" value="1"/>
</dbReference>